<evidence type="ECO:0000313" key="2">
    <source>
        <dbReference type="EMBL" id="VXD12701.1"/>
    </source>
</evidence>
<dbReference type="RefSeq" id="WP_083623912.1">
    <property type="nucleotide sequence ID" value="NZ_LR735026.1"/>
</dbReference>
<accession>A0A7Z9DWL2</accession>
<evidence type="ECO:0000313" key="3">
    <source>
        <dbReference type="Proteomes" id="UP000182190"/>
    </source>
</evidence>
<dbReference type="PANTHER" id="PTHR40254">
    <property type="entry name" value="BLR0577 PROTEIN"/>
    <property type="match status" value="1"/>
</dbReference>
<proteinExistence type="predicted"/>
<comment type="caution">
    <text evidence="2">The sequence shown here is derived from an EMBL/GenBank/DDBJ whole genome shotgun (WGS) entry which is preliminary data.</text>
</comment>
<dbReference type="Proteomes" id="UP000182190">
    <property type="component" value="Unassembled WGS sequence"/>
</dbReference>
<dbReference type="AlphaFoldDB" id="A0A7Z9DWL2"/>
<dbReference type="InterPro" id="IPR052189">
    <property type="entry name" value="L-asp_N-monooxygenase_NS-form"/>
</dbReference>
<dbReference type="Gene3D" id="3.50.50.60">
    <property type="entry name" value="FAD/NAD(P)-binding domain"/>
    <property type="match status" value="1"/>
</dbReference>
<evidence type="ECO:0000259" key="1">
    <source>
        <dbReference type="Pfam" id="PF13454"/>
    </source>
</evidence>
<name>A0A7Z9DWL2_9CYAN</name>
<dbReference type="PANTHER" id="PTHR40254:SF1">
    <property type="entry name" value="BLR0577 PROTEIN"/>
    <property type="match status" value="1"/>
</dbReference>
<gene>
    <name evidence="2" type="ORF">PL9631_1060164</name>
</gene>
<dbReference type="SUPFAM" id="SSF51905">
    <property type="entry name" value="FAD/NAD(P)-binding domain"/>
    <property type="match status" value="1"/>
</dbReference>
<dbReference type="EMBL" id="CZCS02000009">
    <property type="protein sequence ID" value="VXD12701.1"/>
    <property type="molecule type" value="Genomic_DNA"/>
</dbReference>
<reference evidence="2" key="1">
    <citation type="submission" date="2019-10" db="EMBL/GenBank/DDBJ databases">
        <authorList>
            <consortium name="Genoscope - CEA"/>
            <person name="William W."/>
        </authorList>
    </citation>
    <scope>NUCLEOTIDE SEQUENCE [LARGE SCALE GENOMIC DNA]</scope>
    <source>
        <strain evidence="2">BBR_PRJEB10994</strain>
    </source>
</reference>
<feature type="domain" description="FAD-dependent urate hydroxylase HpyO/Asp monooxygenase CreE-like FAD/NAD(P)-binding" evidence="1">
    <location>
        <begin position="6"/>
        <end position="65"/>
    </location>
</feature>
<dbReference type="OrthoDB" id="9784009at2"/>
<dbReference type="Pfam" id="PF13454">
    <property type="entry name" value="NAD_binding_9"/>
    <property type="match status" value="1"/>
</dbReference>
<dbReference type="InterPro" id="IPR036188">
    <property type="entry name" value="FAD/NAD-bd_sf"/>
</dbReference>
<organism evidence="2 3">
    <name type="scientific">Planktothrix paucivesiculata PCC 9631</name>
    <dbReference type="NCBI Taxonomy" id="671071"/>
    <lineage>
        <taxon>Bacteria</taxon>
        <taxon>Bacillati</taxon>
        <taxon>Cyanobacteriota</taxon>
        <taxon>Cyanophyceae</taxon>
        <taxon>Oscillatoriophycideae</taxon>
        <taxon>Oscillatoriales</taxon>
        <taxon>Microcoleaceae</taxon>
        <taxon>Planktothrix</taxon>
    </lineage>
</organism>
<dbReference type="InterPro" id="IPR038732">
    <property type="entry name" value="HpyO/CreE_NAD-binding"/>
</dbReference>
<sequence>MAQKIAIIGGGFSGVMVAIHLLEKSTYPVNIYLIEQRNQLGEGIAYSTPSDHHLLNVSAGKMSSFVSGFR</sequence>
<protein>
    <recommendedName>
        <fullName evidence="1">FAD-dependent urate hydroxylase HpyO/Asp monooxygenase CreE-like FAD/NAD(P)-binding domain-containing protein</fullName>
    </recommendedName>
</protein>
<keyword evidence="3" id="KW-1185">Reference proteome</keyword>